<protein>
    <recommendedName>
        <fullName evidence="3">DNA-directed DNA polymerase</fullName>
    </recommendedName>
</protein>
<reference evidence="1 2" key="1">
    <citation type="journal article" date="2023" name="Virus Evol.">
        <title>Computational host range prediction-The good, the bad, and the ugly.</title>
        <authorList>
            <person name="Howell A.A."/>
            <person name="Versoza C.J."/>
            <person name="Pfeifer S.P."/>
        </authorList>
    </citation>
    <scope>NUCLEOTIDE SEQUENCE [LARGE SCALE GENOMIC DNA]</scope>
    <source>
        <strain evidence="1 2">1610/1b</strain>
    </source>
</reference>
<accession>A0ABZ2TXN5</accession>
<dbReference type="InterPro" id="IPR043502">
    <property type="entry name" value="DNA/RNA_pol_sf"/>
</dbReference>
<evidence type="ECO:0000313" key="1">
    <source>
        <dbReference type="EMBL" id="WYY06132.1"/>
    </source>
</evidence>
<evidence type="ECO:0000313" key="2">
    <source>
        <dbReference type="Proteomes" id="UP001479933"/>
    </source>
</evidence>
<dbReference type="Proteomes" id="UP001479933">
    <property type="component" value="Chromosome"/>
</dbReference>
<name>A0ABZ2TXN5_9ACTN</name>
<dbReference type="SUPFAM" id="SSF56672">
    <property type="entry name" value="DNA/RNA polymerases"/>
    <property type="match status" value="1"/>
</dbReference>
<evidence type="ECO:0008006" key="3">
    <source>
        <dbReference type="Google" id="ProtNLM"/>
    </source>
</evidence>
<keyword evidence="2" id="KW-1185">Reference proteome</keyword>
<organism evidence="1 2">
    <name type="scientific">Gordonia hydrophobica</name>
    <dbReference type="NCBI Taxonomy" id="40516"/>
    <lineage>
        <taxon>Bacteria</taxon>
        <taxon>Bacillati</taxon>
        <taxon>Actinomycetota</taxon>
        <taxon>Actinomycetes</taxon>
        <taxon>Mycobacteriales</taxon>
        <taxon>Gordoniaceae</taxon>
        <taxon>Gordonia</taxon>
    </lineage>
</organism>
<dbReference type="RefSeq" id="WP_174545315.1">
    <property type="nucleotide sequence ID" value="NZ_CP136137.1"/>
</dbReference>
<proteinExistence type="predicted"/>
<gene>
    <name evidence="1" type="ORF">RVF87_13730</name>
</gene>
<sequence length="935" mass="103754">MRDAGTGEPSIVIGFDTEYVELEDHAGRYRVIVSYQFAAVNPSDPSTMVLVVLLPMSVFRLRLYSALRIVWEEAGLWRHELVAADEAVGERGVHRSDFWDGRDTKRARKSPEQRRWDRLFKHSIPITLACHFGKADMTTFRITGEDPDHMTSLTSAAGGLVTLQPFRVRGTTDGHRDRWWLPFSVSIADTMAHAPAGKKSLDVLGESCGVPKIELPDGAIERMDRYRRDRLEHFLEYSANDPAVVVEYLARLWGADTRPPVTLSSGAAKAFRGAIVDHWFGKAVKGRPIVDVGRWTRERFSENFAGLRKVESGTEATEDGRSFYTERNLEPVDGDARTVLDYTAVAYHGGYNACAEPGYHRGTTYDFDLQGAYPTSMCLVPDIDWLHPGGVIEETIETRELTLDDVPEPMSPFVGDVEFEFGEDCLFPTLPIFEDGAPMYVRTSRGRSGTMAMGPEIHLALKLGARVICRRGYKLRVLRLPDGETSYALRAGVTAMVQDRARTKKLFGKGSLEEQAVKTMCNSTYGKTAQDVAGQNGWDAHNQEMAPVGGSAITSPYHAAMTTSFVRAELLAAANQLTALGYKFYSVTTDGFITDADLDVVVCLDLHGFAEVAGDSRARLADGDRSIWEIKHAQTELINLTTRGNVGRGHATLPGVLAKNSYKTPREILADGREREGFWDLVIIRTARVDNPVLRFPSFKELSCSGTNRSKRKDFVTLGGRPEDWQDSDWIEWDTDEVFETVVAGGRKLSMDFDCKRRPVMESMRAERAPASEGELYEVATFTTRPWDTIDDCLRGRKVAKNAADASGCLRRVSDWSGWALRFEHGEGRRIADPHRAVLLSILVGHRHGLIGYDIPGLADSAGTVVQRLAWLSGWGLGVVTPSDWKNARRPERAGQVLASAACEPFLSAIRGCPAGHPPHDLTTSWNDVYEEEIA</sequence>
<dbReference type="EMBL" id="CP136137">
    <property type="protein sequence ID" value="WYY06132.1"/>
    <property type="molecule type" value="Genomic_DNA"/>
</dbReference>